<reference evidence="2 3" key="1">
    <citation type="submission" date="2020-08" db="EMBL/GenBank/DDBJ databases">
        <title>Sequencing the genomes of 1000 actinobacteria strains.</title>
        <authorList>
            <person name="Klenk H.-P."/>
        </authorList>
    </citation>
    <scope>NUCLEOTIDE SEQUENCE [LARGE SCALE GENOMIC DNA]</scope>
    <source>
        <strain evidence="2 3">DSM 45518</strain>
    </source>
</reference>
<organism evidence="2 3">
    <name type="scientific">Paractinoplanes abujensis</name>
    <dbReference type="NCBI Taxonomy" id="882441"/>
    <lineage>
        <taxon>Bacteria</taxon>
        <taxon>Bacillati</taxon>
        <taxon>Actinomycetota</taxon>
        <taxon>Actinomycetes</taxon>
        <taxon>Micromonosporales</taxon>
        <taxon>Micromonosporaceae</taxon>
        <taxon>Paractinoplanes</taxon>
    </lineage>
</organism>
<dbReference type="RefSeq" id="WP_184950481.1">
    <property type="nucleotide sequence ID" value="NZ_BOMC01000004.1"/>
</dbReference>
<proteinExistence type="predicted"/>
<dbReference type="Proteomes" id="UP000542742">
    <property type="component" value="Unassembled WGS sequence"/>
</dbReference>
<dbReference type="InterPro" id="IPR011990">
    <property type="entry name" value="TPR-like_helical_dom_sf"/>
</dbReference>
<evidence type="ECO:0000259" key="1">
    <source>
        <dbReference type="Pfam" id="PF12770"/>
    </source>
</evidence>
<evidence type="ECO:0000313" key="3">
    <source>
        <dbReference type="Proteomes" id="UP000542742"/>
    </source>
</evidence>
<dbReference type="InterPro" id="IPR024983">
    <property type="entry name" value="CHAT_dom"/>
</dbReference>
<comment type="caution">
    <text evidence="2">The sequence shown here is derived from an EMBL/GenBank/DDBJ whole genome shotgun (WGS) entry which is preliminary data.</text>
</comment>
<feature type="domain" description="CHAT" evidence="1">
    <location>
        <begin position="576"/>
        <end position="799"/>
    </location>
</feature>
<dbReference type="Gene3D" id="1.25.40.10">
    <property type="entry name" value="Tetratricopeptide repeat domain"/>
    <property type="match status" value="1"/>
</dbReference>
<gene>
    <name evidence="2" type="ORF">BKA14_001839</name>
</gene>
<dbReference type="EMBL" id="JACHMF010000001">
    <property type="protein sequence ID" value="MBB4691691.1"/>
    <property type="molecule type" value="Genomic_DNA"/>
</dbReference>
<dbReference type="SUPFAM" id="SSF48452">
    <property type="entry name" value="TPR-like"/>
    <property type="match status" value="1"/>
</dbReference>
<protein>
    <submittedName>
        <fullName evidence="2">Tetratricopeptide (TPR) repeat protein</fullName>
    </submittedName>
</protein>
<sequence length="811" mass="83782">MRRLRAALRLTGEPASRGRVLVTLAWAEAERGRVDLGHRLLDEAEPLTPPDGLAVLHAQRAALFNRNGRADRAMPWFDRAVAGLTDPLDLAKALNNRGMLHLDAGRAGPARDDMTRALRLCRRHGLDLGTALLEVNLACLDVVRGDLPAALGAFAASRATYARVVPGRLPTLAVERARALVAAGLFGAADRELALAVEQARAQGQDNTVAEALHVRAEAALLAGRATAAASWAAEARAAFVRRGNPRRAAPAALLGLRATPFSPATAAQARRLAAALRRLGLSEDARVAALTAVRALVRAASAGSTPSGPGLVPPTPAAGRAALRAAERLLARYGRPGRHDRLDTRLLGRLARAELARAAGRPREAGRELAAGMATLHRHRARFGCLDLQTGASAHGHDLAAAGLTAALESGSVAAVHRWSERSRAQALLLSPVRPPDDPALAADLEDLRQTRFALRAAELAGRPAVALRARAGELERRVRESAWSLRGAGGGGGAVATLGAVRAGLGEAALVAYVRHQGELRALVVTRDRAGLARLGEWAAAEEAVLRLRADLDTAAGRALPERLSVAVAEATRRDARALQAAVLDPLAGLIGHRDLVVVPTGVLMTAPWALLPSCAGRPVTVAPSATSWLARHRTGGGPVTLVAGPGNERGADEIGSIAALYPGATVLTADDAGPAATLRALDGAGLAHIAAHGRHEAENALFSALELAGGPVLGYDLQRLDRPPALVVLSSCELGLSEVRPGDESFGMASALLAAGTATVVASVARVADEEARAVMVRFHQALRAGQSAAAALAGAAAGTGFVCLGGS</sequence>
<accession>A0A7W7G2I3</accession>
<dbReference type="AlphaFoldDB" id="A0A7W7G2I3"/>
<keyword evidence="3" id="KW-1185">Reference proteome</keyword>
<dbReference type="Pfam" id="PF12770">
    <property type="entry name" value="CHAT"/>
    <property type="match status" value="1"/>
</dbReference>
<evidence type="ECO:0000313" key="2">
    <source>
        <dbReference type="EMBL" id="MBB4691691.1"/>
    </source>
</evidence>
<name>A0A7W7G2I3_9ACTN</name>